<dbReference type="AlphaFoldDB" id="A8N3Z3"/>
<evidence type="ECO:0000313" key="1">
    <source>
        <dbReference type="EMBL" id="EAU92246.2"/>
    </source>
</evidence>
<dbReference type="RefSeq" id="XP_001829602.2">
    <property type="nucleotide sequence ID" value="XM_001829550.2"/>
</dbReference>
<dbReference type="InParanoid" id="A8N3Z3"/>
<evidence type="ECO:0000313" key="2">
    <source>
        <dbReference type="Proteomes" id="UP000001861"/>
    </source>
</evidence>
<keyword evidence="2" id="KW-1185">Reference proteome</keyword>
<dbReference type="EMBL" id="AACS02000001">
    <property type="protein sequence ID" value="EAU92246.2"/>
    <property type="molecule type" value="Genomic_DNA"/>
</dbReference>
<name>A8N3Z3_COPC7</name>
<dbReference type="OrthoDB" id="3068265at2759"/>
<reference evidence="1 2" key="1">
    <citation type="journal article" date="2010" name="Proc. Natl. Acad. Sci. U.S.A.">
        <title>Insights into evolution of multicellular fungi from the assembled chromosomes of the mushroom Coprinopsis cinerea (Coprinus cinereus).</title>
        <authorList>
            <person name="Stajich J.E."/>
            <person name="Wilke S.K."/>
            <person name="Ahren D."/>
            <person name="Au C.H."/>
            <person name="Birren B.W."/>
            <person name="Borodovsky M."/>
            <person name="Burns C."/>
            <person name="Canback B."/>
            <person name="Casselton L.A."/>
            <person name="Cheng C.K."/>
            <person name="Deng J."/>
            <person name="Dietrich F.S."/>
            <person name="Fargo D.C."/>
            <person name="Farman M.L."/>
            <person name="Gathman A.C."/>
            <person name="Goldberg J."/>
            <person name="Guigo R."/>
            <person name="Hoegger P.J."/>
            <person name="Hooker J.B."/>
            <person name="Huggins A."/>
            <person name="James T.Y."/>
            <person name="Kamada T."/>
            <person name="Kilaru S."/>
            <person name="Kodira C."/>
            <person name="Kues U."/>
            <person name="Kupfer D."/>
            <person name="Kwan H.S."/>
            <person name="Lomsadze A."/>
            <person name="Li W."/>
            <person name="Lilly W.W."/>
            <person name="Ma L.J."/>
            <person name="Mackey A.J."/>
            <person name="Manning G."/>
            <person name="Martin F."/>
            <person name="Muraguchi H."/>
            <person name="Natvig D.O."/>
            <person name="Palmerini H."/>
            <person name="Ramesh M.A."/>
            <person name="Rehmeyer C.J."/>
            <person name="Roe B.A."/>
            <person name="Shenoy N."/>
            <person name="Stanke M."/>
            <person name="Ter-Hovhannisyan V."/>
            <person name="Tunlid A."/>
            <person name="Velagapudi R."/>
            <person name="Vision T.J."/>
            <person name="Zeng Q."/>
            <person name="Zolan M.E."/>
            <person name="Pukkila P.J."/>
        </authorList>
    </citation>
    <scope>NUCLEOTIDE SEQUENCE [LARGE SCALE GENOMIC DNA]</scope>
    <source>
        <strain evidence="2">Okayama-7 / 130 / ATCC MYA-4618 / FGSC 9003</strain>
    </source>
</reference>
<organism evidence="1 2">
    <name type="scientific">Coprinopsis cinerea (strain Okayama-7 / 130 / ATCC MYA-4618 / FGSC 9003)</name>
    <name type="common">Inky cap fungus</name>
    <name type="synonym">Hormographiella aspergillata</name>
    <dbReference type="NCBI Taxonomy" id="240176"/>
    <lineage>
        <taxon>Eukaryota</taxon>
        <taxon>Fungi</taxon>
        <taxon>Dikarya</taxon>
        <taxon>Basidiomycota</taxon>
        <taxon>Agaricomycotina</taxon>
        <taxon>Agaricomycetes</taxon>
        <taxon>Agaricomycetidae</taxon>
        <taxon>Agaricales</taxon>
        <taxon>Agaricineae</taxon>
        <taxon>Psathyrellaceae</taxon>
        <taxon>Coprinopsis</taxon>
    </lineage>
</organism>
<dbReference type="KEGG" id="cci:CC1G_10132"/>
<dbReference type="VEuPathDB" id="FungiDB:CC1G_10132"/>
<dbReference type="GeneID" id="6006035"/>
<sequence>MPWPTPGNSSATRNLSAVGWQGLLDYLSSRLRAAGRDYTIQHPKLAQSERQQFLEALFSEIKISTFALATANIKFPNRIVIPRCFGQIFHLFYESEFAAIDPLLIHIVAEAGEGERDPILSHYVGAWWLPGEERKKYSLSDLVAMWHDQSAIMTRSLPEPPATSLVLSELTLESLREARSLLLASIEIVDQEIATNRVARKRVKTTMQTLSQEEAMWKRTLKEDPGECEFDDTTVLPPLPRPVDKDDWKKFHFYVLDRVCVAIKKASQTPIPRERQQGFYNRLYTEFLVGTLAYGISLAYFGNPFLPQGSLGIIHEWFETDQLSPRCLFERKVPSEMLTMNELHQPSWLDKDDIAYGEDVDPVPEIYAEWLQSLDQLHPISNLSLEELLHLRQKIVIHARQLGELRYDHLARAQELKDRIFRCWAITYRWGKPWKTAAFKSTSSEV</sequence>
<dbReference type="Proteomes" id="UP000001861">
    <property type="component" value="Unassembled WGS sequence"/>
</dbReference>
<accession>A8N3Z3</accession>
<proteinExistence type="predicted"/>
<gene>
    <name evidence="1" type="ORF">CC1G_10132</name>
</gene>
<dbReference type="HOGENOM" id="CLU_619648_0_0_1"/>
<protein>
    <submittedName>
        <fullName evidence="1">Uncharacterized protein</fullName>
    </submittedName>
</protein>
<comment type="caution">
    <text evidence="1">The sequence shown here is derived from an EMBL/GenBank/DDBJ whole genome shotgun (WGS) entry which is preliminary data.</text>
</comment>